<evidence type="ECO:0000313" key="2">
    <source>
        <dbReference type="EMBL" id="RPA99852.1"/>
    </source>
</evidence>
<dbReference type="Proteomes" id="UP000276215">
    <property type="component" value="Unassembled WGS sequence"/>
</dbReference>
<feature type="transmembrane region" description="Helical" evidence="1">
    <location>
        <begin position="12"/>
        <end position="34"/>
    </location>
</feature>
<keyword evidence="1" id="KW-0812">Transmembrane</keyword>
<protein>
    <submittedName>
        <fullName evidence="2">Uncharacterized protein</fullName>
    </submittedName>
</protein>
<organism evidence="2 3">
    <name type="scientific">Choiromyces venosus 120613-1</name>
    <dbReference type="NCBI Taxonomy" id="1336337"/>
    <lineage>
        <taxon>Eukaryota</taxon>
        <taxon>Fungi</taxon>
        <taxon>Dikarya</taxon>
        <taxon>Ascomycota</taxon>
        <taxon>Pezizomycotina</taxon>
        <taxon>Pezizomycetes</taxon>
        <taxon>Pezizales</taxon>
        <taxon>Tuberaceae</taxon>
        <taxon>Choiromyces</taxon>
    </lineage>
</organism>
<accession>A0A3N4JNN6</accession>
<keyword evidence="3" id="KW-1185">Reference proteome</keyword>
<dbReference type="EMBL" id="ML120384">
    <property type="protein sequence ID" value="RPA99852.1"/>
    <property type="molecule type" value="Genomic_DNA"/>
</dbReference>
<evidence type="ECO:0000256" key="1">
    <source>
        <dbReference type="SAM" id="Phobius"/>
    </source>
</evidence>
<name>A0A3N4JNN6_9PEZI</name>
<keyword evidence="1" id="KW-0472">Membrane</keyword>
<evidence type="ECO:0000313" key="3">
    <source>
        <dbReference type="Proteomes" id="UP000276215"/>
    </source>
</evidence>
<proteinExistence type="predicted"/>
<sequence>MRSTIITKFTRFFNTLLPIFPCVTLYLTLAPTVFHPPCECRILLACYEYRVWLLGYLSAS</sequence>
<dbReference type="AlphaFoldDB" id="A0A3N4JNN6"/>
<reference evidence="2 3" key="1">
    <citation type="journal article" date="2018" name="Nat. Ecol. Evol.">
        <title>Pezizomycetes genomes reveal the molecular basis of ectomycorrhizal truffle lifestyle.</title>
        <authorList>
            <person name="Murat C."/>
            <person name="Payen T."/>
            <person name="Noel B."/>
            <person name="Kuo A."/>
            <person name="Morin E."/>
            <person name="Chen J."/>
            <person name="Kohler A."/>
            <person name="Krizsan K."/>
            <person name="Balestrini R."/>
            <person name="Da Silva C."/>
            <person name="Montanini B."/>
            <person name="Hainaut M."/>
            <person name="Levati E."/>
            <person name="Barry K.W."/>
            <person name="Belfiori B."/>
            <person name="Cichocki N."/>
            <person name="Clum A."/>
            <person name="Dockter R.B."/>
            <person name="Fauchery L."/>
            <person name="Guy J."/>
            <person name="Iotti M."/>
            <person name="Le Tacon F."/>
            <person name="Lindquist E.A."/>
            <person name="Lipzen A."/>
            <person name="Malagnac F."/>
            <person name="Mello A."/>
            <person name="Molinier V."/>
            <person name="Miyauchi S."/>
            <person name="Poulain J."/>
            <person name="Riccioni C."/>
            <person name="Rubini A."/>
            <person name="Sitrit Y."/>
            <person name="Splivallo R."/>
            <person name="Traeger S."/>
            <person name="Wang M."/>
            <person name="Zifcakova L."/>
            <person name="Wipf D."/>
            <person name="Zambonelli A."/>
            <person name="Paolocci F."/>
            <person name="Nowrousian M."/>
            <person name="Ottonello S."/>
            <person name="Baldrian P."/>
            <person name="Spatafora J.W."/>
            <person name="Henrissat B."/>
            <person name="Nagy L.G."/>
            <person name="Aury J.M."/>
            <person name="Wincker P."/>
            <person name="Grigoriev I.V."/>
            <person name="Bonfante P."/>
            <person name="Martin F.M."/>
        </authorList>
    </citation>
    <scope>NUCLEOTIDE SEQUENCE [LARGE SCALE GENOMIC DNA]</scope>
    <source>
        <strain evidence="2 3">120613-1</strain>
    </source>
</reference>
<gene>
    <name evidence="2" type="ORF">L873DRAFT_1805962</name>
</gene>
<keyword evidence="1" id="KW-1133">Transmembrane helix</keyword>